<dbReference type="EMBL" id="GBRH01213965">
    <property type="protein sequence ID" value="JAD83930.1"/>
    <property type="molecule type" value="Transcribed_RNA"/>
</dbReference>
<feature type="compositionally biased region" description="Polar residues" evidence="1">
    <location>
        <begin position="9"/>
        <end position="26"/>
    </location>
</feature>
<reference evidence="2" key="1">
    <citation type="submission" date="2014-09" db="EMBL/GenBank/DDBJ databases">
        <authorList>
            <person name="Magalhaes I.L.F."/>
            <person name="Oliveira U."/>
            <person name="Santos F.R."/>
            <person name="Vidigal T.H.D.A."/>
            <person name="Brescovit A.D."/>
            <person name="Santos A.J."/>
        </authorList>
    </citation>
    <scope>NUCLEOTIDE SEQUENCE</scope>
    <source>
        <tissue evidence="2">Shoot tissue taken approximately 20 cm above the soil surface</tissue>
    </source>
</reference>
<sequence>MMERKRKNNSFSPNTVSLSTEAHSQSSAPVLQDCLNIQTRPLHLGFQNAYQMTDCLLLVLSTRSALPVLPTTVFSRRAGLKIPAPEGTQGFDRLGDPRVTLFLDAEA</sequence>
<protein>
    <submittedName>
        <fullName evidence="2">Uncharacterized protein</fullName>
    </submittedName>
</protein>
<accession>A0A0A9DE55</accession>
<evidence type="ECO:0000256" key="1">
    <source>
        <dbReference type="SAM" id="MobiDB-lite"/>
    </source>
</evidence>
<reference evidence="2" key="2">
    <citation type="journal article" date="2015" name="Data Brief">
        <title>Shoot transcriptome of the giant reed, Arundo donax.</title>
        <authorList>
            <person name="Barrero R.A."/>
            <person name="Guerrero F.D."/>
            <person name="Moolhuijzen P."/>
            <person name="Goolsby J.A."/>
            <person name="Tidwell J."/>
            <person name="Bellgard S.E."/>
            <person name="Bellgard M.I."/>
        </authorList>
    </citation>
    <scope>NUCLEOTIDE SEQUENCE</scope>
    <source>
        <tissue evidence="2">Shoot tissue taken approximately 20 cm above the soil surface</tissue>
    </source>
</reference>
<dbReference type="AlphaFoldDB" id="A0A0A9DE55"/>
<organism evidence="2">
    <name type="scientific">Arundo donax</name>
    <name type="common">Giant reed</name>
    <name type="synonym">Donax arundinaceus</name>
    <dbReference type="NCBI Taxonomy" id="35708"/>
    <lineage>
        <taxon>Eukaryota</taxon>
        <taxon>Viridiplantae</taxon>
        <taxon>Streptophyta</taxon>
        <taxon>Embryophyta</taxon>
        <taxon>Tracheophyta</taxon>
        <taxon>Spermatophyta</taxon>
        <taxon>Magnoliopsida</taxon>
        <taxon>Liliopsida</taxon>
        <taxon>Poales</taxon>
        <taxon>Poaceae</taxon>
        <taxon>PACMAD clade</taxon>
        <taxon>Arundinoideae</taxon>
        <taxon>Arundineae</taxon>
        <taxon>Arundo</taxon>
    </lineage>
</organism>
<name>A0A0A9DE55_ARUDO</name>
<feature type="region of interest" description="Disordered" evidence="1">
    <location>
        <begin position="1"/>
        <end position="26"/>
    </location>
</feature>
<proteinExistence type="predicted"/>
<evidence type="ECO:0000313" key="2">
    <source>
        <dbReference type="EMBL" id="JAD83930.1"/>
    </source>
</evidence>